<evidence type="ECO:0000313" key="2">
    <source>
        <dbReference type="Proteomes" id="UP001381693"/>
    </source>
</evidence>
<name>A0AAN9A7U5_HALRR</name>
<proteinExistence type="predicted"/>
<reference evidence="1 2" key="1">
    <citation type="submission" date="2023-11" db="EMBL/GenBank/DDBJ databases">
        <title>Halocaridina rubra genome assembly.</title>
        <authorList>
            <person name="Smith C."/>
        </authorList>
    </citation>
    <scope>NUCLEOTIDE SEQUENCE [LARGE SCALE GENOMIC DNA]</scope>
    <source>
        <strain evidence="1">EP-1</strain>
        <tissue evidence="1">Whole</tissue>
    </source>
</reference>
<protein>
    <submittedName>
        <fullName evidence="1">Uncharacterized protein</fullName>
    </submittedName>
</protein>
<evidence type="ECO:0000313" key="1">
    <source>
        <dbReference type="EMBL" id="KAK7077828.1"/>
    </source>
</evidence>
<accession>A0AAN9A7U5</accession>
<sequence length="76" mass="8447">MPVQDVTHHRTQSSTLWKTGPLAHANNTTYTLRSVWEIPGSAVACLRDSGLLARQPRECQQQPHLGSLSDHIFADL</sequence>
<dbReference type="EMBL" id="JAXCGZ010008217">
    <property type="protein sequence ID" value="KAK7077828.1"/>
    <property type="molecule type" value="Genomic_DNA"/>
</dbReference>
<organism evidence="1 2">
    <name type="scientific">Halocaridina rubra</name>
    <name type="common">Hawaiian red shrimp</name>
    <dbReference type="NCBI Taxonomy" id="373956"/>
    <lineage>
        <taxon>Eukaryota</taxon>
        <taxon>Metazoa</taxon>
        <taxon>Ecdysozoa</taxon>
        <taxon>Arthropoda</taxon>
        <taxon>Crustacea</taxon>
        <taxon>Multicrustacea</taxon>
        <taxon>Malacostraca</taxon>
        <taxon>Eumalacostraca</taxon>
        <taxon>Eucarida</taxon>
        <taxon>Decapoda</taxon>
        <taxon>Pleocyemata</taxon>
        <taxon>Caridea</taxon>
        <taxon>Atyoidea</taxon>
        <taxon>Atyidae</taxon>
        <taxon>Halocaridina</taxon>
    </lineage>
</organism>
<dbReference type="Proteomes" id="UP001381693">
    <property type="component" value="Unassembled WGS sequence"/>
</dbReference>
<gene>
    <name evidence="1" type="ORF">SK128_025939</name>
</gene>
<feature type="non-terminal residue" evidence="1">
    <location>
        <position position="76"/>
    </location>
</feature>
<dbReference type="AlphaFoldDB" id="A0AAN9A7U5"/>
<comment type="caution">
    <text evidence="1">The sequence shown here is derived from an EMBL/GenBank/DDBJ whole genome shotgun (WGS) entry which is preliminary data.</text>
</comment>
<keyword evidence="2" id="KW-1185">Reference proteome</keyword>